<dbReference type="PANTHER" id="PTHR23032">
    <property type="entry name" value="BRO1 DOMAIN-CONTAINING PROTEIN BROX"/>
    <property type="match status" value="1"/>
</dbReference>
<protein>
    <submittedName>
        <fullName evidence="2">Uncharacterized protein</fullName>
    </submittedName>
</protein>
<evidence type="ECO:0000256" key="1">
    <source>
        <dbReference type="SAM" id="SignalP"/>
    </source>
</evidence>
<feature type="chain" id="PRO_5042987798" evidence="1">
    <location>
        <begin position="16"/>
        <end position="85"/>
    </location>
</feature>
<sequence length="85" mass="9653">MSIVVVFILAQSLTGSNLEDKIQFSWMNQEDDAEETALPSSWYEVLSVLHMMAMLRLSQANFLLLPKTPLEGYHAKVSEAVVWPR</sequence>
<dbReference type="EMBL" id="CP144753">
    <property type="protein sequence ID" value="WVZ94784.1"/>
    <property type="molecule type" value="Genomic_DNA"/>
</dbReference>
<accession>A0AAQ3UM50</accession>
<evidence type="ECO:0000313" key="2">
    <source>
        <dbReference type="EMBL" id="WVZ94784.1"/>
    </source>
</evidence>
<name>A0AAQ3UM50_PASNO</name>
<organism evidence="2 3">
    <name type="scientific">Paspalum notatum var. saurae</name>
    <dbReference type="NCBI Taxonomy" id="547442"/>
    <lineage>
        <taxon>Eukaryota</taxon>
        <taxon>Viridiplantae</taxon>
        <taxon>Streptophyta</taxon>
        <taxon>Embryophyta</taxon>
        <taxon>Tracheophyta</taxon>
        <taxon>Spermatophyta</taxon>
        <taxon>Magnoliopsida</taxon>
        <taxon>Liliopsida</taxon>
        <taxon>Poales</taxon>
        <taxon>Poaceae</taxon>
        <taxon>PACMAD clade</taxon>
        <taxon>Panicoideae</taxon>
        <taxon>Andropogonodae</taxon>
        <taxon>Paspaleae</taxon>
        <taxon>Paspalinae</taxon>
        <taxon>Paspalum</taxon>
    </lineage>
</organism>
<feature type="signal peptide" evidence="1">
    <location>
        <begin position="1"/>
        <end position="15"/>
    </location>
</feature>
<dbReference type="Proteomes" id="UP001341281">
    <property type="component" value="Chromosome 09"/>
</dbReference>
<proteinExistence type="predicted"/>
<keyword evidence="1" id="KW-0732">Signal</keyword>
<evidence type="ECO:0000313" key="3">
    <source>
        <dbReference type="Proteomes" id="UP001341281"/>
    </source>
</evidence>
<gene>
    <name evidence="2" type="ORF">U9M48_040641</name>
</gene>
<dbReference type="InterPro" id="IPR038898">
    <property type="entry name" value="BROX"/>
</dbReference>
<dbReference type="PANTHER" id="PTHR23032:SF10">
    <property type="entry name" value="OS02G0828100 PROTEIN"/>
    <property type="match status" value="1"/>
</dbReference>
<keyword evidence="3" id="KW-1185">Reference proteome</keyword>
<dbReference type="AlphaFoldDB" id="A0AAQ3UM50"/>
<reference evidence="2 3" key="1">
    <citation type="submission" date="2024-02" db="EMBL/GenBank/DDBJ databases">
        <title>High-quality chromosome-scale genome assembly of Pensacola bahiagrass (Paspalum notatum Flugge var. saurae).</title>
        <authorList>
            <person name="Vega J.M."/>
            <person name="Podio M."/>
            <person name="Orjuela J."/>
            <person name="Siena L.A."/>
            <person name="Pessino S.C."/>
            <person name="Combes M.C."/>
            <person name="Mariac C."/>
            <person name="Albertini E."/>
            <person name="Pupilli F."/>
            <person name="Ortiz J.P.A."/>
            <person name="Leblanc O."/>
        </authorList>
    </citation>
    <scope>NUCLEOTIDE SEQUENCE [LARGE SCALE GENOMIC DNA]</scope>
    <source>
        <strain evidence="2">R1</strain>
        <tissue evidence="2">Leaf</tissue>
    </source>
</reference>